<evidence type="ECO:0000256" key="1">
    <source>
        <dbReference type="SAM" id="MobiDB-lite"/>
    </source>
</evidence>
<name>I4C303_DESTA</name>
<accession>I4C303</accession>
<keyword evidence="3" id="KW-1185">Reference proteome</keyword>
<organism evidence="2 3">
    <name type="scientific">Desulfomonile tiedjei (strain ATCC 49306 / DSM 6799 / DCB-1)</name>
    <dbReference type="NCBI Taxonomy" id="706587"/>
    <lineage>
        <taxon>Bacteria</taxon>
        <taxon>Pseudomonadati</taxon>
        <taxon>Thermodesulfobacteriota</taxon>
        <taxon>Desulfomonilia</taxon>
        <taxon>Desulfomonilales</taxon>
        <taxon>Desulfomonilaceae</taxon>
        <taxon>Desulfomonile</taxon>
    </lineage>
</organism>
<feature type="region of interest" description="Disordered" evidence="1">
    <location>
        <begin position="34"/>
        <end position="64"/>
    </location>
</feature>
<protein>
    <submittedName>
        <fullName evidence="2">Uncharacterized protein</fullName>
    </submittedName>
</protein>
<gene>
    <name evidence="2" type="ordered locus">Desti_1231</name>
</gene>
<dbReference type="KEGG" id="dti:Desti_1231"/>
<reference evidence="3" key="1">
    <citation type="submission" date="2012-06" db="EMBL/GenBank/DDBJ databases">
        <title>Complete sequence of chromosome of Desulfomonile tiedjei DSM 6799.</title>
        <authorList>
            <person name="Lucas S."/>
            <person name="Copeland A."/>
            <person name="Lapidus A."/>
            <person name="Glavina del Rio T."/>
            <person name="Dalin E."/>
            <person name="Tice H."/>
            <person name="Bruce D."/>
            <person name="Goodwin L."/>
            <person name="Pitluck S."/>
            <person name="Peters L."/>
            <person name="Ovchinnikova G."/>
            <person name="Zeytun A."/>
            <person name="Lu M."/>
            <person name="Kyrpides N."/>
            <person name="Mavromatis K."/>
            <person name="Ivanova N."/>
            <person name="Brettin T."/>
            <person name="Detter J.C."/>
            <person name="Han C."/>
            <person name="Larimer F."/>
            <person name="Land M."/>
            <person name="Hauser L."/>
            <person name="Markowitz V."/>
            <person name="Cheng J.-F."/>
            <person name="Hugenholtz P."/>
            <person name="Woyke T."/>
            <person name="Wu D."/>
            <person name="Spring S."/>
            <person name="Schroeder M."/>
            <person name="Brambilla E."/>
            <person name="Klenk H.-P."/>
            <person name="Eisen J.A."/>
        </authorList>
    </citation>
    <scope>NUCLEOTIDE SEQUENCE [LARGE SCALE GENOMIC DNA]</scope>
    <source>
        <strain evidence="3">ATCC 49306 / DSM 6799 / DCB-1</strain>
    </source>
</reference>
<dbReference type="AlphaFoldDB" id="I4C303"/>
<proteinExistence type="predicted"/>
<dbReference type="Proteomes" id="UP000006055">
    <property type="component" value="Chromosome"/>
</dbReference>
<sequence>MVHHKHDCNYPLIRVLPRSVHTMALVVWYDGDPESSTYKQPLDRCPSCGQDLRADSPELSGPLK</sequence>
<dbReference type="HOGENOM" id="CLU_2860462_0_0_7"/>
<dbReference type="RefSeq" id="WP_014809096.1">
    <property type="nucleotide sequence ID" value="NC_018025.1"/>
</dbReference>
<evidence type="ECO:0000313" key="3">
    <source>
        <dbReference type="Proteomes" id="UP000006055"/>
    </source>
</evidence>
<evidence type="ECO:0000313" key="2">
    <source>
        <dbReference type="EMBL" id="AFM23944.1"/>
    </source>
</evidence>
<dbReference type="EMBL" id="CP003360">
    <property type="protein sequence ID" value="AFM23944.1"/>
    <property type="molecule type" value="Genomic_DNA"/>
</dbReference>